<keyword evidence="2" id="KW-1185">Reference proteome</keyword>
<sequence length="181" mass="20271">MSHRAHFALIADNQVQFCSDKWGALGLAEILALGPTRFRTWFERELEVNPDAALGVIPDAFVVVHADFRQIKLSEEPGLQHQAENAMAQFPNVPELADQLSHATSQALHAFLMVLHEIWEGWEVVLASPPQPQFDWEHLRGVSADEVWKAFEVLPSLSAQGEGLLPSLRALLAHQTELIWL</sequence>
<name>A0A1W1UZM0_9DEIO</name>
<dbReference type="STRING" id="695939.SAMN00790413_03845"/>
<dbReference type="Proteomes" id="UP000192582">
    <property type="component" value="Unassembled WGS sequence"/>
</dbReference>
<proteinExistence type="predicted"/>
<dbReference type="AlphaFoldDB" id="A0A1W1UZM0"/>
<accession>A0A1W1UZM0</accession>
<dbReference type="EMBL" id="FWWU01000008">
    <property type="protein sequence ID" value="SMB86558.1"/>
    <property type="molecule type" value="Genomic_DNA"/>
</dbReference>
<protein>
    <submittedName>
        <fullName evidence="1">Uncharacterized protein</fullName>
    </submittedName>
</protein>
<evidence type="ECO:0000313" key="2">
    <source>
        <dbReference type="Proteomes" id="UP000192582"/>
    </source>
</evidence>
<dbReference type="OrthoDB" id="9970520at2"/>
<organism evidence="1 2">
    <name type="scientific">Deinococcus hopiensis KR-140</name>
    <dbReference type="NCBI Taxonomy" id="695939"/>
    <lineage>
        <taxon>Bacteria</taxon>
        <taxon>Thermotogati</taxon>
        <taxon>Deinococcota</taxon>
        <taxon>Deinococci</taxon>
        <taxon>Deinococcales</taxon>
        <taxon>Deinococcaceae</taxon>
        <taxon>Deinococcus</taxon>
    </lineage>
</organism>
<evidence type="ECO:0000313" key="1">
    <source>
        <dbReference type="EMBL" id="SMB86558.1"/>
    </source>
</evidence>
<reference evidence="1 2" key="1">
    <citation type="submission" date="2017-04" db="EMBL/GenBank/DDBJ databases">
        <authorList>
            <person name="Afonso C.L."/>
            <person name="Miller P.J."/>
            <person name="Scott M.A."/>
            <person name="Spackman E."/>
            <person name="Goraichik I."/>
            <person name="Dimitrov K.M."/>
            <person name="Suarez D.L."/>
            <person name="Swayne D.E."/>
        </authorList>
    </citation>
    <scope>NUCLEOTIDE SEQUENCE [LARGE SCALE GENOMIC DNA]</scope>
    <source>
        <strain evidence="1 2">KR-140</strain>
    </source>
</reference>
<gene>
    <name evidence="1" type="ORF">SAMN00790413_03845</name>
</gene>
<dbReference type="RefSeq" id="WP_139806769.1">
    <property type="nucleotide sequence ID" value="NZ_FWWU01000008.1"/>
</dbReference>